<reference evidence="2 3" key="1">
    <citation type="journal article" date="2013" name="Proc. Natl. Acad. Sci. U.S.A.">
        <title>The king cobra genome reveals dynamic gene evolution and adaptation in the snake venom system.</title>
        <authorList>
            <person name="Vonk F.J."/>
            <person name="Casewell N.R."/>
            <person name="Henkel C.V."/>
            <person name="Heimberg A.M."/>
            <person name="Jansen H.J."/>
            <person name="McCleary R.J."/>
            <person name="Kerkkamp H.M."/>
            <person name="Vos R.A."/>
            <person name="Guerreiro I."/>
            <person name="Calvete J.J."/>
            <person name="Wuster W."/>
            <person name="Woods A.E."/>
            <person name="Logan J.M."/>
            <person name="Harrison R.A."/>
            <person name="Castoe T.A."/>
            <person name="de Koning A.P."/>
            <person name="Pollock D.D."/>
            <person name="Yandell M."/>
            <person name="Calderon D."/>
            <person name="Renjifo C."/>
            <person name="Currier R.B."/>
            <person name="Salgado D."/>
            <person name="Pla D."/>
            <person name="Sanz L."/>
            <person name="Hyder A.S."/>
            <person name="Ribeiro J.M."/>
            <person name="Arntzen J.W."/>
            <person name="van den Thillart G.E."/>
            <person name="Boetzer M."/>
            <person name="Pirovano W."/>
            <person name="Dirks R.P."/>
            <person name="Spaink H.P."/>
            <person name="Duboule D."/>
            <person name="McGlinn E."/>
            <person name="Kini R.M."/>
            <person name="Richardson M.K."/>
        </authorList>
    </citation>
    <scope>NUCLEOTIDE SEQUENCE</scope>
    <source>
        <tissue evidence="2">Blood</tissue>
    </source>
</reference>
<sequence length="192" mass="22935">MGASPRKVNPKPDKNVASLPKRLSWRHTQKKGKEGRKEKKEKEREKGREKEREKGREKERKKERKREREREREKERKKKEGKERKKKRERERERERRKDKKKEREREGGRGINGRGVPSGGGLKWWTISIQNVRFSPRQNSQALLSSGIMARWGDSWELKSTSLKVAKVGHPSLSYPWEQNYLRGWQETSPI</sequence>
<evidence type="ECO:0000256" key="1">
    <source>
        <dbReference type="SAM" id="MobiDB-lite"/>
    </source>
</evidence>
<evidence type="ECO:0000313" key="3">
    <source>
        <dbReference type="Proteomes" id="UP000018936"/>
    </source>
</evidence>
<feature type="non-terminal residue" evidence="2">
    <location>
        <position position="1"/>
    </location>
</feature>
<dbReference type="AlphaFoldDB" id="V8NPJ7"/>
<accession>V8NPJ7</accession>
<dbReference type="Proteomes" id="UP000018936">
    <property type="component" value="Unassembled WGS sequence"/>
</dbReference>
<keyword evidence="3" id="KW-1185">Reference proteome</keyword>
<feature type="compositionally biased region" description="Gly residues" evidence="1">
    <location>
        <begin position="110"/>
        <end position="120"/>
    </location>
</feature>
<protein>
    <submittedName>
        <fullName evidence="2">Uncharacterized protein</fullName>
    </submittedName>
</protein>
<dbReference type="EMBL" id="AZIM01002673">
    <property type="protein sequence ID" value="ETE63583.1"/>
    <property type="molecule type" value="Genomic_DNA"/>
</dbReference>
<gene>
    <name evidence="2" type="ORF">L345_10656</name>
</gene>
<organism evidence="2 3">
    <name type="scientific">Ophiophagus hannah</name>
    <name type="common">King cobra</name>
    <name type="synonym">Naja hannah</name>
    <dbReference type="NCBI Taxonomy" id="8665"/>
    <lineage>
        <taxon>Eukaryota</taxon>
        <taxon>Metazoa</taxon>
        <taxon>Chordata</taxon>
        <taxon>Craniata</taxon>
        <taxon>Vertebrata</taxon>
        <taxon>Euteleostomi</taxon>
        <taxon>Lepidosauria</taxon>
        <taxon>Squamata</taxon>
        <taxon>Bifurcata</taxon>
        <taxon>Unidentata</taxon>
        <taxon>Episquamata</taxon>
        <taxon>Toxicofera</taxon>
        <taxon>Serpentes</taxon>
        <taxon>Colubroidea</taxon>
        <taxon>Elapidae</taxon>
        <taxon>Elapinae</taxon>
        <taxon>Ophiophagus</taxon>
    </lineage>
</organism>
<comment type="caution">
    <text evidence="2">The sequence shown here is derived from an EMBL/GenBank/DDBJ whole genome shotgun (WGS) entry which is preliminary data.</text>
</comment>
<name>V8NPJ7_OPHHA</name>
<evidence type="ECO:0000313" key="2">
    <source>
        <dbReference type="EMBL" id="ETE63583.1"/>
    </source>
</evidence>
<feature type="compositionally biased region" description="Basic and acidic residues" evidence="1">
    <location>
        <begin position="31"/>
        <end position="83"/>
    </location>
</feature>
<feature type="region of interest" description="Disordered" evidence="1">
    <location>
        <begin position="1"/>
        <end position="120"/>
    </location>
</feature>
<feature type="compositionally biased region" description="Basic and acidic residues" evidence="1">
    <location>
        <begin position="90"/>
        <end position="109"/>
    </location>
</feature>
<proteinExistence type="predicted"/>